<evidence type="ECO:0000256" key="5">
    <source>
        <dbReference type="ARBA" id="ARBA00023242"/>
    </source>
</evidence>
<sequence length="451" mass="52174">MNTTKRKFNALLNSIGSRPSSIGHDGMLQNESISSRKDIIAKRRRVTDTFSNLDQKENVHLNSNSSLGHKNSLDSEKAPMGSAEPTMPMYAPWDREQFLKRLKTFSSISHWTPKPAPVNEVEWAKRGWICQKFERVRCCSCDVEIVVKLNRKEIDGKEEPVYMAHVIEKALVEKYVQLIVTSHKKNCLWRKRGCDDSIFRLNLNQPSSTIKNLKIRYDELKLCSENLPYIYDLRTPEEFDLEVTLRYLLPDFFADENLDTNVALTNTEKVAFTLAVFGWQGYQHERLGTQPNSVSCHVCFRVLGLWIFKSKETSETGEKIRGATMNCLDVVGQHREYCPWRNAISQNGSLNTKLSLSELIPGWKVVLRVLKSEFSMLNQSSDAYKSLRHDILEKGEREKKDNEIRSRLKRVRSLFIHNSTRKGTKNDTNIKEKSLSKQDEHAFYKLKNLYS</sequence>
<dbReference type="Pfam" id="PF08600">
    <property type="entry name" value="NuBaID_C"/>
    <property type="match status" value="1"/>
</dbReference>
<evidence type="ECO:0000256" key="2">
    <source>
        <dbReference type="ARBA" id="ARBA00022723"/>
    </source>
</evidence>
<accession>A0A0B1P4P9</accession>
<dbReference type="AlphaFoldDB" id="A0A0B1P4P9"/>
<dbReference type="PANTHER" id="PTHR15835:SF6">
    <property type="entry name" value="ZINC FINGER C3HC-TYPE PROTEIN 1"/>
    <property type="match status" value="1"/>
</dbReference>
<evidence type="ECO:0000256" key="3">
    <source>
        <dbReference type="ARBA" id="ARBA00022771"/>
    </source>
</evidence>
<keyword evidence="5" id="KW-0539">Nucleus</keyword>
<dbReference type="InterPro" id="IPR012935">
    <property type="entry name" value="NuBaID_N"/>
</dbReference>
<evidence type="ECO:0000313" key="10">
    <source>
        <dbReference type="Proteomes" id="UP000030854"/>
    </source>
</evidence>
<evidence type="ECO:0000313" key="9">
    <source>
        <dbReference type="EMBL" id="KHJ31654.1"/>
    </source>
</evidence>
<evidence type="ECO:0000256" key="6">
    <source>
        <dbReference type="SAM" id="MobiDB-lite"/>
    </source>
</evidence>
<dbReference type="HOGENOM" id="CLU_031412_0_0_1"/>
<keyword evidence="4" id="KW-0862">Zinc</keyword>
<dbReference type="GO" id="GO:0005634">
    <property type="term" value="C:nucleus"/>
    <property type="evidence" value="ECO:0007669"/>
    <property type="project" value="UniProtKB-SubCell"/>
</dbReference>
<protein>
    <submittedName>
        <fullName evidence="9">Putative c3hc zinc finger domain-containing protein</fullName>
    </submittedName>
</protein>
<evidence type="ECO:0000259" key="8">
    <source>
        <dbReference type="Pfam" id="PF08600"/>
    </source>
</evidence>
<keyword evidence="2" id="KW-0479">Metal-binding</keyword>
<feature type="region of interest" description="Disordered" evidence="6">
    <location>
        <begin position="57"/>
        <end position="84"/>
    </location>
</feature>
<gene>
    <name evidence="9" type="ORF">EV44_g2136</name>
</gene>
<proteinExistence type="predicted"/>
<feature type="domain" description="C3HC-type" evidence="7">
    <location>
        <begin position="92"/>
        <end position="229"/>
    </location>
</feature>
<dbReference type="PANTHER" id="PTHR15835">
    <property type="entry name" value="NUCLEAR-INTERACTING PARTNER OF ALK"/>
    <property type="match status" value="1"/>
</dbReference>
<reference evidence="9 10" key="1">
    <citation type="journal article" date="2014" name="BMC Genomics">
        <title>Adaptive genomic structural variation in the grape powdery mildew pathogen, Erysiphe necator.</title>
        <authorList>
            <person name="Jones L."/>
            <person name="Riaz S."/>
            <person name="Morales-Cruz A."/>
            <person name="Amrine K.C."/>
            <person name="McGuire B."/>
            <person name="Gubler W.D."/>
            <person name="Walker M.A."/>
            <person name="Cantu D."/>
        </authorList>
    </citation>
    <scope>NUCLEOTIDE SEQUENCE [LARGE SCALE GENOMIC DNA]</scope>
    <source>
        <strain evidence="10">c</strain>
    </source>
</reference>
<dbReference type="EMBL" id="JNVN01002695">
    <property type="protein sequence ID" value="KHJ31654.1"/>
    <property type="molecule type" value="Genomic_DNA"/>
</dbReference>
<feature type="domain" description="NuBaID C-terminal" evidence="8">
    <location>
        <begin position="271"/>
        <end position="374"/>
    </location>
</feature>
<evidence type="ECO:0000256" key="1">
    <source>
        <dbReference type="ARBA" id="ARBA00004123"/>
    </source>
</evidence>
<keyword evidence="3" id="KW-0863">Zinc-finger</keyword>
<dbReference type="OMA" id="HLDYCPW"/>
<name>A0A0B1P4P9_UNCNE</name>
<dbReference type="STRING" id="52586.A0A0B1P4P9"/>
<dbReference type="SUPFAM" id="SSF57924">
    <property type="entry name" value="Inhibitor of apoptosis (IAP) repeat"/>
    <property type="match status" value="1"/>
</dbReference>
<organism evidence="9 10">
    <name type="scientific">Uncinula necator</name>
    <name type="common">Grape powdery mildew</name>
    <dbReference type="NCBI Taxonomy" id="52586"/>
    <lineage>
        <taxon>Eukaryota</taxon>
        <taxon>Fungi</taxon>
        <taxon>Dikarya</taxon>
        <taxon>Ascomycota</taxon>
        <taxon>Pezizomycotina</taxon>
        <taxon>Leotiomycetes</taxon>
        <taxon>Erysiphales</taxon>
        <taxon>Erysiphaceae</taxon>
        <taxon>Erysiphe</taxon>
    </lineage>
</organism>
<dbReference type="Proteomes" id="UP000030854">
    <property type="component" value="Unassembled WGS sequence"/>
</dbReference>
<comment type="caution">
    <text evidence="9">The sequence shown here is derived from an EMBL/GenBank/DDBJ whole genome shotgun (WGS) entry which is preliminary data.</text>
</comment>
<comment type="subcellular location">
    <subcellularLocation>
        <location evidence="1">Nucleus</location>
    </subcellularLocation>
</comment>
<dbReference type="Pfam" id="PF07967">
    <property type="entry name" value="zf-C3HC"/>
    <property type="match status" value="1"/>
</dbReference>
<feature type="compositionally biased region" description="Polar residues" evidence="6">
    <location>
        <begin position="60"/>
        <end position="69"/>
    </location>
</feature>
<evidence type="ECO:0000256" key="4">
    <source>
        <dbReference type="ARBA" id="ARBA00022833"/>
    </source>
</evidence>
<keyword evidence="10" id="KW-1185">Reference proteome</keyword>
<evidence type="ECO:0000259" key="7">
    <source>
        <dbReference type="Pfam" id="PF07967"/>
    </source>
</evidence>
<dbReference type="GO" id="GO:0008270">
    <property type="term" value="F:zinc ion binding"/>
    <property type="evidence" value="ECO:0007669"/>
    <property type="project" value="UniProtKB-KW"/>
</dbReference>
<dbReference type="InterPro" id="IPR013909">
    <property type="entry name" value="NuBaID_C"/>
</dbReference>